<proteinExistence type="predicted"/>
<evidence type="ECO:0000313" key="3">
    <source>
        <dbReference type="Proteomes" id="UP000027138"/>
    </source>
</evidence>
<organism evidence="2 3">
    <name type="scientific">Jatropha curcas</name>
    <name type="common">Barbados nut</name>
    <dbReference type="NCBI Taxonomy" id="180498"/>
    <lineage>
        <taxon>Eukaryota</taxon>
        <taxon>Viridiplantae</taxon>
        <taxon>Streptophyta</taxon>
        <taxon>Embryophyta</taxon>
        <taxon>Tracheophyta</taxon>
        <taxon>Spermatophyta</taxon>
        <taxon>Magnoliopsida</taxon>
        <taxon>eudicotyledons</taxon>
        <taxon>Gunneridae</taxon>
        <taxon>Pentapetalae</taxon>
        <taxon>rosids</taxon>
        <taxon>fabids</taxon>
        <taxon>Malpighiales</taxon>
        <taxon>Euphorbiaceae</taxon>
        <taxon>Crotonoideae</taxon>
        <taxon>Jatropheae</taxon>
        <taxon>Jatropha</taxon>
    </lineage>
</organism>
<dbReference type="AlphaFoldDB" id="A0A067K222"/>
<feature type="region of interest" description="Disordered" evidence="1">
    <location>
        <begin position="63"/>
        <end position="88"/>
    </location>
</feature>
<evidence type="ECO:0000313" key="2">
    <source>
        <dbReference type="EMBL" id="KDP26300.1"/>
    </source>
</evidence>
<protein>
    <submittedName>
        <fullName evidence="2">Uncharacterized protein</fullName>
    </submittedName>
</protein>
<dbReference type="EMBL" id="KK914898">
    <property type="protein sequence ID" value="KDP26300.1"/>
    <property type="molecule type" value="Genomic_DNA"/>
</dbReference>
<feature type="region of interest" description="Disordered" evidence="1">
    <location>
        <begin position="1"/>
        <end position="49"/>
    </location>
</feature>
<keyword evidence="3" id="KW-1185">Reference proteome</keyword>
<sequence length="106" mass="11314">MWDSPKVLCPKPGMSHTPPLRDSASSLRFAPPQARGTRLGSDTPKQPSPRVILSALGAKPGLNPHGFVSGPGKPPLCQPKTRHTSSRLPPFMYRTSTLCIADVGFA</sequence>
<dbReference type="Proteomes" id="UP000027138">
    <property type="component" value="Unassembled WGS sequence"/>
</dbReference>
<accession>A0A067K222</accession>
<evidence type="ECO:0000256" key="1">
    <source>
        <dbReference type="SAM" id="MobiDB-lite"/>
    </source>
</evidence>
<reference evidence="2 3" key="1">
    <citation type="journal article" date="2014" name="PLoS ONE">
        <title>Global Analysis of Gene Expression Profiles in Physic Nut (Jatropha curcas L.) Seedlings Exposed to Salt Stress.</title>
        <authorList>
            <person name="Zhang L."/>
            <person name="Zhang C."/>
            <person name="Wu P."/>
            <person name="Chen Y."/>
            <person name="Li M."/>
            <person name="Jiang H."/>
            <person name="Wu G."/>
        </authorList>
    </citation>
    <scope>NUCLEOTIDE SEQUENCE [LARGE SCALE GENOMIC DNA]</scope>
    <source>
        <strain evidence="3">cv. GZQX0401</strain>
        <tissue evidence="2">Young leaves</tissue>
    </source>
</reference>
<gene>
    <name evidence="2" type="ORF">JCGZ_22285</name>
</gene>
<name>A0A067K222_JATCU</name>